<dbReference type="PANTHER" id="PTHR41694:SF3">
    <property type="entry name" value="RNA-DIRECTED DNA POLYMERASE-RELATED"/>
    <property type="match status" value="1"/>
</dbReference>
<protein>
    <submittedName>
        <fullName evidence="8">POK6 protein</fullName>
    </submittedName>
</protein>
<dbReference type="GO" id="GO:0035613">
    <property type="term" value="F:RNA stem-loop binding"/>
    <property type="evidence" value="ECO:0007669"/>
    <property type="project" value="TreeGrafter"/>
</dbReference>
<dbReference type="InterPro" id="IPR036397">
    <property type="entry name" value="RNaseH_sf"/>
</dbReference>
<feature type="non-terminal residue" evidence="8">
    <location>
        <position position="60"/>
    </location>
</feature>
<comment type="caution">
    <text evidence="8">The sequence shown here is derived from an EMBL/GenBank/DDBJ whole genome shotgun (WGS) entry which is preliminary data.</text>
</comment>
<proteinExistence type="predicted"/>
<evidence type="ECO:0000259" key="7">
    <source>
        <dbReference type="PROSITE" id="PS50994"/>
    </source>
</evidence>
<dbReference type="PROSITE" id="PS50994">
    <property type="entry name" value="INTEGRASE"/>
    <property type="match status" value="1"/>
</dbReference>
<evidence type="ECO:0000256" key="5">
    <source>
        <dbReference type="ARBA" id="ARBA00022801"/>
    </source>
</evidence>
<dbReference type="GO" id="GO:0004519">
    <property type="term" value="F:endonuclease activity"/>
    <property type="evidence" value="ECO:0007669"/>
    <property type="project" value="UniProtKB-KW"/>
</dbReference>
<evidence type="ECO:0000256" key="1">
    <source>
        <dbReference type="ARBA" id="ARBA00022679"/>
    </source>
</evidence>
<evidence type="ECO:0000313" key="8">
    <source>
        <dbReference type="EMBL" id="NXL13677.1"/>
    </source>
</evidence>
<dbReference type="Gene3D" id="3.30.420.10">
    <property type="entry name" value="Ribonuclease H-like superfamily/Ribonuclease H"/>
    <property type="match status" value="1"/>
</dbReference>
<dbReference type="Proteomes" id="UP000550059">
    <property type="component" value="Unassembled WGS sequence"/>
</dbReference>
<dbReference type="GO" id="GO:0016787">
    <property type="term" value="F:hydrolase activity"/>
    <property type="evidence" value="ECO:0007669"/>
    <property type="project" value="UniProtKB-KW"/>
</dbReference>
<keyword evidence="1" id="KW-0808">Transferase</keyword>
<keyword evidence="2" id="KW-0548">Nucleotidyltransferase</keyword>
<dbReference type="SUPFAM" id="SSF53098">
    <property type="entry name" value="Ribonuclease H-like"/>
    <property type="match status" value="1"/>
</dbReference>
<dbReference type="PANTHER" id="PTHR41694">
    <property type="entry name" value="ENDOGENOUS RETROVIRUS GROUP K MEMBER POL PROTEIN"/>
    <property type="match status" value="1"/>
</dbReference>
<dbReference type="EMBL" id="VXAS01001565">
    <property type="protein sequence ID" value="NXL13677.1"/>
    <property type="molecule type" value="Genomic_DNA"/>
</dbReference>
<evidence type="ECO:0000256" key="4">
    <source>
        <dbReference type="ARBA" id="ARBA00022759"/>
    </source>
</evidence>
<dbReference type="GO" id="GO:0003964">
    <property type="term" value="F:RNA-directed DNA polymerase activity"/>
    <property type="evidence" value="ECO:0007669"/>
    <property type="project" value="UniProtKB-KW"/>
</dbReference>
<dbReference type="InterPro" id="IPR012337">
    <property type="entry name" value="RNaseH-like_sf"/>
</dbReference>
<organism evidence="8 9">
    <name type="scientific">Setophaga kirtlandii</name>
    <name type="common">Kirtland's warbler</name>
    <name type="synonym">Dendroica kirtlandii</name>
    <dbReference type="NCBI Taxonomy" id="298831"/>
    <lineage>
        <taxon>Eukaryota</taxon>
        <taxon>Metazoa</taxon>
        <taxon>Chordata</taxon>
        <taxon>Craniata</taxon>
        <taxon>Vertebrata</taxon>
        <taxon>Euteleostomi</taxon>
        <taxon>Archelosauria</taxon>
        <taxon>Archosauria</taxon>
        <taxon>Dinosauria</taxon>
        <taxon>Saurischia</taxon>
        <taxon>Theropoda</taxon>
        <taxon>Coelurosauria</taxon>
        <taxon>Aves</taxon>
        <taxon>Neognathae</taxon>
        <taxon>Neoaves</taxon>
        <taxon>Telluraves</taxon>
        <taxon>Australaves</taxon>
        <taxon>Passeriformes</taxon>
        <taxon>Passeroidea</taxon>
        <taxon>Parulidae</taxon>
        <taxon>Setophaga</taxon>
    </lineage>
</organism>
<keyword evidence="3" id="KW-0540">Nuclease</keyword>
<keyword evidence="4" id="KW-0255">Endonuclease</keyword>
<gene>
    <name evidence="8" type="primary">Ervk6</name>
    <name evidence="8" type="ORF">SETKIR_R15654</name>
</gene>
<feature type="domain" description="Integrase catalytic" evidence="7">
    <location>
        <begin position="1"/>
        <end position="60"/>
    </location>
</feature>
<dbReference type="GO" id="GO:0015074">
    <property type="term" value="P:DNA integration"/>
    <property type="evidence" value="ECO:0007669"/>
    <property type="project" value="InterPro"/>
</dbReference>
<evidence type="ECO:0000256" key="2">
    <source>
        <dbReference type="ARBA" id="ARBA00022695"/>
    </source>
</evidence>
<accession>A0A7L0Q5V2</accession>
<keyword evidence="9" id="KW-1185">Reference proteome</keyword>
<dbReference type="Pfam" id="PF00665">
    <property type="entry name" value="rve"/>
    <property type="match status" value="1"/>
</dbReference>
<evidence type="ECO:0000256" key="6">
    <source>
        <dbReference type="ARBA" id="ARBA00022918"/>
    </source>
</evidence>
<dbReference type="InterPro" id="IPR001584">
    <property type="entry name" value="Integrase_cat-core"/>
</dbReference>
<evidence type="ECO:0000256" key="3">
    <source>
        <dbReference type="ARBA" id="ARBA00022722"/>
    </source>
</evidence>
<evidence type="ECO:0000313" key="9">
    <source>
        <dbReference type="Proteomes" id="UP000550059"/>
    </source>
</evidence>
<keyword evidence="5" id="KW-0378">Hydrolase</keyword>
<feature type="non-terminal residue" evidence="8">
    <location>
        <position position="1"/>
    </location>
</feature>
<name>A0A7L0Q5V2_SETKR</name>
<dbReference type="AlphaFoldDB" id="A0A7L0Q5V2"/>
<reference evidence="8 9" key="1">
    <citation type="submission" date="2019-09" db="EMBL/GenBank/DDBJ databases">
        <title>Bird 10,000 Genomes (B10K) Project - Family phase.</title>
        <authorList>
            <person name="Zhang G."/>
        </authorList>
    </citation>
    <scope>NUCLEOTIDE SEQUENCE [LARGE SCALE GENOMIC DNA]</scope>
    <source>
        <strain evidence="8">B10K-DU-001-45</strain>
        <tissue evidence="8">Muscle</tissue>
    </source>
</reference>
<keyword evidence="6" id="KW-0695">RNA-directed DNA polymerase</keyword>
<sequence length="60" mass="6671">QHFLQAIASLGVPQELKTDNGPAYISQIFATFLKDWSVHCIFSIPHSPTSQAVVERTDQT</sequence>